<keyword evidence="2" id="KW-1185">Reference proteome</keyword>
<accession>A0ACB8SPU1</accession>
<evidence type="ECO:0000313" key="2">
    <source>
        <dbReference type="Proteomes" id="UP000814140"/>
    </source>
</evidence>
<gene>
    <name evidence="1" type="ORF">BV25DRAFT_1830526</name>
</gene>
<organism evidence="1 2">
    <name type="scientific">Artomyces pyxidatus</name>
    <dbReference type="NCBI Taxonomy" id="48021"/>
    <lineage>
        <taxon>Eukaryota</taxon>
        <taxon>Fungi</taxon>
        <taxon>Dikarya</taxon>
        <taxon>Basidiomycota</taxon>
        <taxon>Agaricomycotina</taxon>
        <taxon>Agaricomycetes</taxon>
        <taxon>Russulales</taxon>
        <taxon>Auriscalpiaceae</taxon>
        <taxon>Artomyces</taxon>
    </lineage>
</organism>
<evidence type="ECO:0000313" key="1">
    <source>
        <dbReference type="EMBL" id="KAI0057975.1"/>
    </source>
</evidence>
<protein>
    <submittedName>
        <fullName evidence="1">Phosphatases II</fullName>
    </submittedName>
</protein>
<name>A0ACB8SPU1_9AGAM</name>
<dbReference type="EMBL" id="MU277240">
    <property type="protein sequence ID" value="KAI0057975.1"/>
    <property type="molecule type" value="Genomic_DNA"/>
</dbReference>
<reference evidence="1" key="2">
    <citation type="journal article" date="2022" name="New Phytol.">
        <title>Evolutionary transition to the ectomycorrhizal habit in the genomes of a hyperdiverse lineage of mushroom-forming fungi.</title>
        <authorList>
            <person name="Looney B."/>
            <person name="Miyauchi S."/>
            <person name="Morin E."/>
            <person name="Drula E."/>
            <person name="Courty P.E."/>
            <person name="Kohler A."/>
            <person name="Kuo A."/>
            <person name="LaButti K."/>
            <person name="Pangilinan J."/>
            <person name="Lipzen A."/>
            <person name="Riley R."/>
            <person name="Andreopoulos W."/>
            <person name="He G."/>
            <person name="Johnson J."/>
            <person name="Nolan M."/>
            <person name="Tritt A."/>
            <person name="Barry K.W."/>
            <person name="Grigoriev I.V."/>
            <person name="Nagy L.G."/>
            <person name="Hibbett D."/>
            <person name="Henrissat B."/>
            <person name="Matheny P.B."/>
            <person name="Labbe J."/>
            <person name="Martin F.M."/>
        </authorList>
    </citation>
    <scope>NUCLEOTIDE SEQUENCE</scope>
    <source>
        <strain evidence="1">HHB10654</strain>
    </source>
</reference>
<dbReference type="Proteomes" id="UP000814140">
    <property type="component" value="Unassembled WGS sequence"/>
</dbReference>
<comment type="caution">
    <text evidence="1">The sequence shown here is derived from an EMBL/GenBank/DDBJ whole genome shotgun (WGS) entry which is preliminary data.</text>
</comment>
<proteinExistence type="predicted"/>
<sequence length="215" mass="23716">MIHSPVPSCRSPQPPLELCHSDHSSNTPSFTPSPPLTYFSASPESDQFSRRAFYNQCIAPGRGVDIHRPQATLIARGLFLSDAYSAMDPTVLQLIDPSHVLSVMPPPWHDYGPAVQTKRIAIDDTEYTDLLPDLKDAVSWIADARHAGGTVLVHCAWGKSRSASVVLAYLVAHAGMTLDGALAYVQARRPLVEPNTGFMRQLRQYEESWLHDIAE</sequence>
<reference evidence="1" key="1">
    <citation type="submission" date="2021-03" db="EMBL/GenBank/DDBJ databases">
        <authorList>
            <consortium name="DOE Joint Genome Institute"/>
            <person name="Ahrendt S."/>
            <person name="Looney B.P."/>
            <person name="Miyauchi S."/>
            <person name="Morin E."/>
            <person name="Drula E."/>
            <person name="Courty P.E."/>
            <person name="Chicoki N."/>
            <person name="Fauchery L."/>
            <person name="Kohler A."/>
            <person name="Kuo A."/>
            <person name="Labutti K."/>
            <person name="Pangilinan J."/>
            <person name="Lipzen A."/>
            <person name="Riley R."/>
            <person name="Andreopoulos W."/>
            <person name="He G."/>
            <person name="Johnson J."/>
            <person name="Barry K.W."/>
            <person name="Grigoriev I.V."/>
            <person name="Nagy L."/>
            <person name="Hibbett D."/>
            <person name="Henrissat B."/>
            <person name="Matheny P.B."/>
            <person name="Labbe J."/>
            <person name="Martin F."/>
        </authorList>
    </citation>
    <scope>NUCLEOTIDE SEQUENCE</scope>
    <source>
        <strain evidence="1">HHB10654</strain>
    </source>
</reference>